<dbReference type="FunFam" id="3.40.50.1820:FF:000021">
    <property type="entry name" value="Lipase"/>
    <property type="match status" value="1"/>
</dbReference>
<sequence length="436" mass="49471">MLRVIFVVFAALVTLALARSGPLDEIISKFDESVRLTPRYSNNIQEDARLNVPELVTKYGYPVEVHHVTTEDGYILEMHRIPHGRDKNNVPNKNKPVVILQHGLLCSSSVWVLMGPSTGFGYILAEEGYDVWMGNFRGNLYSRRHLRLNPDSRFNLDFWRYSWDEHGNYDIPAMIDYALAHTGKEKLHYIGHSMGTTSFFTMASLRPEYNEKIISMQALAPVAYMAHNHNLLLNAIAPFANNIEAIGAIIGYGEFLTSRDVFTWAGQALCRDEAVFQPICSNMIFLLGGWNEAQHNATMMPVVMGHMPAGASVRQLAHYGQGISGNEFRRYDQGSLIANLRAYGRTSPPPYELNKITAPVFLHYSDNDPLAEIPDVLRLFRELGRPIGLFRVPLAEFTHIDFMWAIDVRELLYDRVIRLMKQVDISGFNSIDVSQF</sequence>
<reference evidence="11 12" key="1">
    <citation type="submission" date="2020-04" db="EMBL/GenBank/DDBJ databases">
        <authorList>
            <person name="Wallbank WR R."/>
            <person name="Pardo Diaz C."/>
            <person name="Kozak K."/>
            <person name="Martin S."/>
            <person name="Jiggins C."/>
            <person name="Moest M."/>
            <person name="Warren A I."/>
            <person name="Byers J.R.P. K."/>
            <person name="Montejo-Kovacevich G."/>
            <person name="Yen C E."/>
        </authorList>
    </citation>
    <scope>NUCLEOTIDE SEQUENCE [LARGE SCALE GENOMIC DNA]</scope>
</reference>
<proteinExistence type="inferred from homology"/>
<evidence type="ECO:0000256" key="3">
    <source>
        <dbReference type="ARBA" id="ARBA00022801"/>
    </source>
</evidence>
<keyword evidence="4 7" id="KW-0442">Lipid degradation</keyword>
<dbReference type="InterPro" id="IPR029058">
    <property type="entry name" value="AB_hydrolase_fold"/>
</dbReference>
<dbReference type="Gene3D" id="3.40.50.1820">
    <property type="entry name" value="alpha/beta hydrolase"/>
    <property type="match status" value="1"/>
</dbReference>
<feature type="domain" description="Partial AB-hydrolase lipase" evidence="10">
    <location>
        <begin position="52"/>
        <end position="114"/>
    </location>
</feature>
<evidence type="ECO:0000259" key="10">
    <source>
        <dbReference type="Pfam" id="PF04083"/>
    </source>
</evidence>
<dbReference type="PANTHER" id="PTHR11005">
    <property type="entry name" value="LYSOSOMAL ACID LIPASE-RELATED"/>
    <property type="match status" value="1"/>
</dbReference>
<keyword evidence="2 9" id="KW-0732">Signal</keyword>
<protein>
    <recommendedName>
        <fullName evidence="7">Lipase</fullName>
    </recommendedName>
</protein>
<comment type="similarity">
    <text evidence="1 7">Belongs to the AB hydrolase superfamily. Lipase family.</text>
</comment>
<feature type="chain" id="PRO_5035869710" description="Lipase" evidence="9">
    <location>
        <begin position="19"/>
        <end position="436"/>
    </location>
</feature>
<evidence type="ECO:0000313" key="12">
    <source>
        <dbReference type="Proteomes" id="UP000494256"/>
    </source>
</evidence>
<name>A0A8S1BMX2_ARCPL</name>
<dbReference type="AlphaFoldDB" id="A0A8S1BMX2"/>
<evidence type="ECO:0000256" key="6">
    <source>
        <dbReference type="ARBA" id="ARBA00023180"/>
    </source>
</evidence>
<evidence type="ECO:0000256" key="7">
    <source>
        <dbReference type="PIRNR" id="PIRNR000862"/>
    </source>
</evidence>
<evidence type="ECO:0000313" key="11">
    <source>
        <dbReference type="EMBL" id="CAB3259879.1"/>
    </source>
</evidence>
<evidence type="ECO:0000256" key="9">
    <source>
        <dbReference type="SAM" id="SignalP"/>
    </source>
</evidence>
<dbReference type="OrthoDB" id="6581954at2759"/>
<evidence type="ECO:0000256" key="8">
    <source>
        <dbReference type="PIRSR" id="PIRSR000862-1"/>
    </source>
</evidence>
<evidence type="ECO:0000256" key="5">
    <source>
        <dbReference type="ARBA" id="ARBA00023098"/>
    </source>
</evidence>
<dbReference type="Pfam" id="PF04083">
    <property type="entry name" value="Abhydro_lipase"/>
    <property type="match status" value="1"/>
</dbReference>
<organism evidence="11 12">
    <name type="scientific">Arctia plantaginis</name>
    <name type="common">Wood tiger moth</name>
    <name type="synonym">Phalaena plantaginis</name>
    <dbReference type="NCBI Taxonomy" id="874455"/>
    <lineage>
        <taxon>Eukaryota</taxon>
        <taxon>Metazoa</taxon>
        <taxon>Ecdysozoa</taxon>
        <taxon>Arthropoda</taxon>
        <taxon>Hexapoda</taxon>
        <taxon>Insecta</taxon>
        <taxon>Pterygota</taxon>
        <taxon>Neoptera</taxon>
        <taxon>Endopterygota</taxon>
        <taxon>Lepidoptera</taxon>
        <taxon>Glossata</taxon>
        <taxon>Ditrysia</taxon>
        <taxon>Noctuoidea</taxon>
        <taxon>Erebidae</taxon>
        <taxon>Arctiinae</taxon>
        <taxon>Arctia</taxon>
    </lineage>
</organism>
<accession>A0A8S1BMX2</accession>
<feature type="signal peptide" evidence="9">
    <location>
        <begin position="1"/>
        <end position="18"/>
    </location>
</feature>
<dbReference type="GO" id="GO:0016042">
    <property type="term" value="P:lipid catabolic process"/>
    <property type="evidence" value="ECO:0007669"/>
    <property type="project" value="UniProtKB-KW"/>
</dbReference>
<dbReference type="SUPFAM" id="SSF53474">
    <property type="entry name" value="alpha/beta-Hydrolases"/>
    <property type="match status" value="1"/>
</dbReference>
<feature type="active site" description="Nucleophile" evidence="8">
    <location>
        <position position="193"/>
    </location>
</feature>
<dbReference type="EMBL" id="CADEBD010000745">
    <property type="protein sequence ID" value="CAB3259879.1"/>
    <property type="molecule type" value="Genomic_DNA"/>
</dbReference>
<evidence type="ECO:0000256" key="1">
    <source>
        <dbReference type="ARBA" id="ARBA00010701"/>
    </source>
</evidence>
<keyword evidence="6" id="KW-0325">Glycoprotein</keyword>
<comment type="caution">
    <text evidence="11">The sequence shown here is derived from an EMBL/GenBank/DDBJ whole genome shotgun (WGS) entry which is preliminary data.</text>
</comment>
<dbReference type="GO" id="GO:0016788">
    <property type="term" value="F:hydrolase activity, acting on ester bonds"/>
    <property type="evidence" value="ECO:0007669"/>
    <property type="project" value="InterPro"/>
</dbReference>
<dbReference type="InterPro" id="IPR025483">
    <property type="entry name" value="Lipase_euk"/>
</dbReference>
<feature type="active site" description="Charge relay system" evidence="8">
    <location>
        <position position="399"/>
    </location>
</feature>
<feature type="active site" description="Charge relay system" evidence="8">
    <location>
        <position position="368"/>
    </location>
</feature>
<dbReference type="PIRSF" id="PIRSF000862">
    <property type="entry name" value="Steryl_ester_lip"/>
    <property type="match status" value="1"/>
</dbReference>
<gene>
    <name evidence="11" type="ORF">APLA_LOCUS16811</name>
</gene>
<keyword evidence="5" id="KW-0443">Lipid metabolism</keyword>
<dbReference type="InterPro" id="IPR006693">
    <property type="entry name" value="AB_hydrolase_lipase"/>
</dbReference>
<keyword evidence="3 7" id="KW-0378">Hydrolase</keyword>
<dbReference type="Proteomes" id="UP000494256">
    <property type="component" value="Unassembled WGS sequence"/>
</dbReference>
<evidence type="ECO:0000256" key="4">
    <source>
        <dbReference type="ARBA" id="ARBA00022963"/>
    </source>
</evidence>
<evidence type="ECO:0000256" key="2">
    <source>
        <dbReference type="ARBA" id="ARBA00022729"/>
    </source>
</evidence>